<dbReference type="Proteomes" id="UP000287502">
    <property type="component" value="Chromosome"/>
</dbReference>
<dbReference type="KEGG" id="gtl:EP073_03575"/>
<keyword evidence="2" id="KW-1185">Reference proteome</keyword>
<dbReference type="EMBL" id="CP035108">
    <property type="protein sequence ID" value="QAR32514.1"/>
    <property type="molecule type" value="Genomic_DNA"/>
</dbReference>
<reference evidence="1 2" key="1">
    <citation type="submission" date="2019-01" db="EMBL/GenBank/DDBJ databases">
        <title>Geovibrio thiophilus DSM 11263, complete genome.</title>
        <authorList>
            <person name="Spring S."/>
            <person name="Bunk B."/>
            <person name="Sproer C."/>
        </authorList>
    </citation>
    <scope>NUCLEOTIDE SEQUENCE [LARGE SCALE GENOMIC DNA]</scope>
    <source>
        <strain evidence="1 2">DSM 11263</strain>
    </source>
</reference>
<dbReference type="OrthoDB" id="9995833at2"/>
<dbReference type="RefSeq" id="WP_128465801.1">
    <property type="nucleotide sequence ID" value="NZ_CP035108.1"/>
</dbReference>
<accession>A0A3R5XW33</accession>
<organism evidence="1 2">
    <name type="scientific">Geovibrio thiophilus</name>
    <dbReference type="NCBI Taxonomy" id="139438"/>
    <lineage>
        <taxon>Bacteria</taxon>
        <taxon>Pseudomonadati</taxon>
        <taxon>Deferribacterota</taxon>
        <taxon>Deferribacteres</taxon>
        <taxon>Deferribacterales</taxon>
        <taxon>Geovibrionaceae</taxon>
        <taxon>Geovibrio</taxon>
    </lineage>
</organism>
<sequence length="315" mass="34813">MIIKFENPVGGLYQTGAFSESTPAGGNAERKADSDTVQISSAAAKLGKILEDLRSAKSVQEAQDIKNTLMLEKSTGLYKLIMPDSASISELASALAENGKSIPKPDETTNDVQWGSMVRLGETVGIDDGEVLASLTAEDLNLFFNEFVEKEGITDPAIKQFTDTDSFWKAVFKTDEEGNFLKENGKAVRNTDFEFVMISKPQPNIKITSDYDISSIYGNASFTRDQNYDTDLTALSPETILRWDDAIRYRNPNMKGMALGDSSSGAKGVWNAGEDEAAYFKREPGFYMLQSKTNFNSYFRKTAETGYTTEKFTYS</sequence>
<gene>
    <name evidence="1" type="ORF">EP073_03575</name>
</gene>
<evidence type="ECO:0000313" key="2">
    <source>
        <dbReference type="Proteomes" id="UP000287502"/>
    </source>
</evidence>
<protein>
    <submittedName>
        <fullName evidence="1">Uncharacterized protein</fullName>
    </submittedName>
</protein>
<evidence type="ECO:0000313" key="1">
    <source>
        <dbReference type="EMBL" id="QAR32514.1"/>
    </source>
</evidence>
<name>A0A3R5XW33_9BACT</name>
<dbReference type="AlphaFoldDB" id="A0A3R5XW33"/>
<proteinExistence type="predicted"/>